<evidence type="ECO:0000313" key="2">
    <source>
        <dbReference type="Proteomes" id="UP000253727"/>
    </source>
</evidence>
<reference evidence="1 2" key="1">
    <citation type="submission" date="2018-04" db="EMBL/GenBank/DDBJ databases">
        <title>Altererythrobacter sp. HME9302 genome sequencing and assembly.</title>
        <authorList>
            <person name="Kang H."/>
            <person name="Kim H."/>
            <person name="Joh K."/>
        </authorList>
    </citation>
    <scope>NUCLEOTIDE SEQUENCE [LARGE SCALE GENOMIC DNA]</scope>
    <source>
        <strain evidence="1 2">HME9302</strain>
    </source>
</reference>
<accession>A0A369QA34</accession>
<dbReference type="AlphaFoldDB" id="A0A369QA34"/>
<evidence type="ECO:0008006" key="3">
    <source>
        <dbReference type="Google" id="ProtNLM"/>
    </source>
</evidence>
<dbReference type="Gene3D" id="3.40.50.12580">
    <property type="match status" value="1"/>
</dbReference>
<evidence type="ECO:0000313" key="1">
    <source>
        <dbReference type="EMBL" id="RDC60066.1"/>
    </source>
</evidence>
<organism evidence="1 2">
    <name type="scientific">Alteripontixanthobacter maritimus</name>
    <dbReference type="NCBI Taxonomy" id="2161824"/>
    <lineage>
        <taxon>Bacteria</taxon>
        <taxon>Pseudomonadati</taxon>
        <taxon>Pseudomonadota</taxon>
        <taxon>Alphaproteobacteria</taxon>
        <taxon>Sphingomonadales</taxon>
        <taxon>Erythrobacteraceae</taxon>
        <taxon>Alteripontixanthobacter</taxon>
    </lineage>
</organism>
<dbReference type="InterPro" id="IPR043148">
    <property type="entry name" value="TagF_C"/>
</dbReference>
<comment type="caution">
    <text evidence="1">The sequence shown here is derived from an EMBL/GenBank/DDBJ whole genome shotgun (WGS) entry which is preliminary data.</text>
</comment>
<gene>
    <name evidence="1" type="ORF">HME9302_01265</name>
</gene>
<keyword evidence="2" id="KW-1185">Reference proteome</keyword>
<dbReference type="EMBL" id="QBKA01000002">
    <property type="protein sequence ID" value="RDC60066.1"/>
    <property type="molecule type" value="Genomic_DNA"/>
</dbReference>
<protein>
    <recommendedName>
        <fullName evidence="3">CDP-glycerol glycerophosphotransferase</fullName>
    </recommendedName>
</protein>
<proteinExistence type="predicted"/>
<dbReference type="Proteomes" id="UP000253727">
    <property type="component" value="Unassembled WGS sequence"/>
</dbReference>
<sequence>MRLAFLYIAETYQAYHCAAVMLDLMARPDVDVDVYYIDPATPHTLELLRQAHGAPAFPMHHMEAGWLGKAIQRVRLLGLAKPQVLAANEERLRGYDAVISTEDGIADLFAGEPENQRPSRILITHGAGGRAVPSFSKRVHCDLLLLKGEADAAYYVRHGLSRPGHVAAAGYTKFASSRALARAQQPLFPNDNPVVLYNPHKDRKQRSWDRFFEPMMAAFRQDDSRNLIVAPHTKLFKRRSEQVRQRLRDRSTDTIIVDPASPRLLDNSYTEASGIYVGDVSSQVYEFTIRPRPCVFLNAHGVDWRGDPHYAFWQMGEVVDDPGDLMAAIERAPALHNQFRNKQVELTALALGETSDDVVPRAADWIVEYVRNGKIAT</sequence>
<dbReference type="OrthoDB" id="8437129at2"/>
<dbReference type="RefSeq" id="WP_147270778.1">
    <property type="nucleotide sequence ID" value="NZ_QBKA01000002.1"/>
</dbReference>
<name>A0A369QA34_9SPHN</name>